<accession>A0ABQ5NPI5</accession>
<evidence type="ECO:0000313" key="2">
    <source>
        <dbReference type="Proteomes" id="UP001065593"/>
    </source>
</evidence>
<evidence type="ECO:0008006" key="3">
    <source>
        <dbReference type="Google" id="ProtNLM"/>
    </source>
</evidence>
<reference evidence="1" key="1">
    <citation type="submission" date="2022-08" db="EMBL/GenBank/DDBJ databases">
        <title>Draft genome sequence of Lysinibacillus sp. strain KH24.</title>
        <authorList>
            <person name="Kanbe H."/>
            <person name="Itoh H."/>
        </authorList>
    </citation>
    <scope>NUCLEOTIDE SEQUENCE</scope>
    <source>
        <strain evidence="1">KH24</strain>
    </source>
</reference>
<dbReference type="InterPro" id="IPR008863">
    <property type="entry name" value="Toxic_anion-R_TelA"/>
</dbReference>
<organism evidence="1 2">
    <name type="scientific">Lysinibacillus piscis</name>
    <dbReference type="NCBI Taxonomy" id="2518931"/>
    <lineage>
        <taxon>Bacteria</taxon>
        <taxon>Bacillati</taxon>
        <taxon>Bacillota</taxon>
        <taxon>Bacilli</taxon>
        <taxon>Bacillales</taxon>
        <taxon>Bacillaceae</taxon>
        <taxon>Lysinibacillus</taxon>
    </lineage>
</organism>
<dbReference type="Proteomes" id="UP001065593">
    <property type="component" value="Unassembled WGS sequence"/>
</dbReference>
<dbReference type="PANTHER" id="PTHR38432:SF2">
    <property type="entry name" value="TELLURITE RESISTANCE PROTEIN"/>
    <property type="match status" value="1"/>
</dbReference>
<dbReference type="RefSeq" id="WP_264990195.1">
    <property type="nucleotide sequence ID" value="NZ_BRZA01000008.1"/>
</dbReference>
<sequence>MRLEQLTPELAVTVKQQLRQSAEVQQIANHLNIKNQMDVMALGKEPAIKLAQFSDRMLQMLATSKANDSSALLKQLEDLLVKFDRQESTEEKGFFKKFFKRPAKKEEDILASYPIISRDIEKIHYQFVVMEDTLAQDNRMLAQLYNEDIQYYLELEKYSVAAEMKLEEIQTTLMPMYEKQSMSGNQMAQMELTTLQNSAELLAQKIDELEKSRMVAILAAPQIEMLRQGNHQLIEQINNAFVKTIPVFKLGMMNAIQNKKQQLQQNSAAAFEKRMHQFGGANADAVQLSMMMAQQTDSTLSLEDIWETLMIGIADYRQLRDEQTTKQQQIEQQLMTLQP</sequence>
<dbReference type="PANTHER" id="PTHR38432">
    <property type="entry name" value="TELA-LIKE PROTEIN SAOUHSC_01408"/>
    <property type="match status" value="1"/>
</dbReference>
<gene>
    <name evidence="1" type="primary">yceH_2</name>
    <name evidence="1" type="ORF">LYSBPC_34080</name>
</gene>
<evidence type="ECO:0000313" key="1">
    <source>
        <dbReference type="EMBL" id="GLC90281.1"/>
    </source>
</evidence>
<protein>
    <recommendedName>
        <fullName evidence="3">Toxic anion resistance protein</fullName>
    </recommendedName>
</protein>
<name>A0ABQ5NPI5_9BACI</name>
<comment type="caution">
    <text evidence="1">The sequence shown here is derived from an EMBL/GenBank/DDBJ whole genome shotgun (WGS) entry which is preliminary data.</text>
</comment>
<dbReference type="EMBL" id="BRZA01000008">
    <property type="protein sequence ID" value="GLC90281.1"/>
    <property type="molecule type" value="Genomic_DNA"/>
</dbReference>
<dbReference type="Pfam" id="PF05816">
    <property type="entry name" value="TelA"/>
    <property type="match status" value="1"/>
</dbReference>
<proteinExistence type="predicted"/>
<keyword evidence="2" id="KW-1185">Reference proteome</keyword>